<proteinExistence type="predicted"/>
<sequence>MLPRLQLLPCKVLLRPPLEQQRWVVPYLPLQSMLAARSTCREFVMGSWPCFMTRSALPSTKSLRN</sequence>
<keyword evidence="2" id="KW-1185">Reference proteome</keyword>
<reference evidence="1" key="1">
    <citation type="submission" date="2021-02" db="EMBL/GenBank/DDBJ databases">
        <authorList>
            <person name="Dougan E. K."/>
            <person name="Rhodes N."/>
            <person name="Thang M."/>
            <person name="Chan C."/>
        </authorList>
    </citation>
    <scope>NUCLEOTIDE SEQUENCE</scope>
</reference>
<gene>
    <name evidence="1" type="ORF">SPIL2461_LOCUS1376</name>
</gene>
<protein>
    <submittedName>
        <fullName evidence="1">Uncharacterized protein</fullName>
    </submittedName>
</protein>
<evidence type="ECO:0000313" key="2">
    <source>
        <dbReference type="Proteomes" id="UP000649617"/>
    </source>
</evidence>
<evidence type="ECO:0000313" key="1">
    <source>
        <dbReference type="EMBL" id="CAE7188609.1"/>
    </source>
</evidence>
<accession>A0A812IXM9</accession>
<comment type="caution">
    <text evidence="1">The sequence shown here is derived from an EMBL/GenBank/DDBJ whole genome shotgun (WGS) entry which is preliminary data.</text>
</comment>
<dbReference type="AlphaFoldDB" id="A0A812IXM9"/>
<organism evidence="1 2">
    <name type="scientific">Symbiodinium pilosum</name>
    <name type="common">Dinoflagellate</name>
    <dbReference type="NCBI Taxonomy" id="2952"/>
    <lineage>
        <taxon>Eukaryota</taxon>
        <taxon>Sar</taxon>
        <taxon>Alveolata</taxon>
        <taxon>Dinophyceae</taxon>
        <taxon>Suessiales</taxon>
        <taxon>Symbiodiniaceae</taxon>
        <taxon>Symbiodinium</taxon>
    </lineage>
</organism>
<dbReference type="EMBL" id="CAJNIZ010001335">
    <property type="protein sequence ID" value="CAE7188609.1"/>
    <property type="molecule type" value="Genomic_DNA"/>
</dbReference>
<name>A0A812IXM9_SYMPI</name>
<dbReference type="Proteomes" id="UP000649617">
    <property type="component" value="Unassembled WGS sequence"/>
</dbReference>